<evidence type="ECO:0000256" key="13">
    <source>
        <dbReference type="SAM" id="Phobius"/>
    </source>
</evidence>
<keyword evidence="5" id="KW-0328">Glycosyltransferase</keyword>
<proteinExistence type="inferred from homology"/>
<evidence type="ECO:0000256" key="3">
    <source>
        <dbReference type="ARBA" id="ARBA00006462"/>
    </source>
</evidence>
<dbReference type="PANTHER" id="PTHR23033">
    <property type="entry name" value="BETA1,3-GALACTOSYLTRANSFERASE"/>
    <property type="match status" value="1"/>
</dbReference>
<keyword evidence="9" id="KW-0735">Signal-anchor</keyword>
<feature type="compositionally biased region" description="Low complexity" evidence="12">
    <location>
        <begin position="48"/>
        <end position="64"/>
    </location>
</feature>
<dbReference type="GO" id="GO:0000166">
    <property type="term" value="F:nucleotide binding"/>
    <property type="evidence" value="ECO:0007669"/>
    <property type="project" value="UniProtKB-KW"/>
</dbReference>
<dbReference type="AlphaFoldDB" id="A0A2B7XB07"/>
<comment type="pathway">
    <text evidence="2">Protein modification; protein glycosylation.</text>
</comment>
<evidence type="ECO:0000313" key="16">
    <source>
        <dbReference type="Proteomes" id="UP000223968"/>
    </source>
</evidence>
<reference evidence="15 16" key="1">
    <citation type="submission" date="2017-10" db="EMBL/GenBank/DDBJ databases">
        <title>Comparative genomics in systemic dimorphic fungi from Ajellomycetaceae.</title>
        <authorList>
            <person name="Munoz J.F."/>
            <person name="Mcewen J.G."/>
            <person name="Clay O.K."/>
            <person name="Cuomo C.A."/>
        </authorList>
    </citation>
    <scope>NUCLEOTIDE SEQUENCE [LARGE SCALE GENOMIC DNA]</scope>
    <source>
        <strain evidence="15 16">UAMH5409</strain>
    </source>
</reference>
<feature type="transmembrane region" description="Helical" evidence="13">
    <location>
        <begin position="12"/>
        <end position="33"/>
    </location>
</feature>
<dbReference type="GO" id="GO:0016263">
    <property type="term" value="F:glycoprotein-N-acetylgalactosamine 3-beta-galactosyltransferase activity"/>
    <property type="evidence" value="ECO:0007669"/>
    <property type="project" value="UniProtKB-EC"/>
</dbReference>
<comment type="caution">
    <text evidence="15">The sequence shown here is derived from an EMBL/GenBank/DDBJ whole genome shotgun (WGS) entry which is preliminary data.</text>
</comment>
<accession>A0A2B7XB07</accession>
<evidence type="ECO:0000256" key="6">
    <source>
        <dbReference type="ARBA" id="ARBA00022679"/>
    </source>
</evidence>
<protein>
    <recommendedName>
        <fullName evidence="4">N-acetylgalactosaminide beta-1,3-galactosyltransferase</fullName>
        <ecNumber evidence="4">2.4.1.122</ecNumber>
    </recommendedName>
</protein>
<dbReference type="InterPro" id="IPR003378">
    <property type="entry name" value="Fringe-like_glycosylTrfase"/>
</dbReference>
<evidence type="ECO:0000256" key="2">
    <source>
        <dbReference type="ARBA" id="ARBA00004922"/>
    </source>
</evidence>
<dbReference type="Gene3D" id="3.50.4.10">
    <property type="entry name" value="Hepatocyte Growth Factor"/>
    <property type="match status" value="1"/>
</dbReference>
<evidence type="ECO:0000256" key="9">
    <source>
        <dbReference type="ARBA" id="ARBA00022968"/>
    </source>
</evidence>
<gene>
    <name evidence="15" type="ORF">AJ79_06652</name>
</gene>
<feature type="domain" description="Fringe-like glycosyltransferase" evidence="14">
    <location>
        <begin position="215"/>
        <end position="327"/>
    </location>
</feature>
<keyword evidence="7 13" id="KW-0812">Transmembrane</keyword>
<dbReference type="Gene3D" id="3.90.550.50">
    <property type="match status" value="1"/>
</dbReference>
<evidence type="ECO:0000256" key="4">
    <source>
        <dbReference type="ARBA" id="ARBA00012557"/>
    </source>
</evidence>
<keyword evidence="16" id="KW-1185">Reference proteome</keyword>
<evidence type="ECO:0000256" key="7">
    <source>
        <dbReference type="ARBA" id="ARBA00022692"/>
    </source>
</evidence>
<dbReference type="PANTHER" id="PTHR23033:SF47">
    <property type="entry name" value="APPLE DOMAIN-CONTAINING PROTEIN-RELATED"/>
    <property type="match status" value="1"/>
</dbReference>
<evidence type="ECO:0000256" key="5">
    <source>
        <dbReference type="ARBA" id="ARBA00022676"/>
    </source>
</evidence>
<dbReference type="EMBL" id="PDNB01000121">
    <property type="protein sequence ID" value="PGH05963.1"/>
    <property type="molecule type" value="Genomic_DNA"/>
</dbReference>
<dbReference type="GO" id="GO:0016020">
    <property type="term" value="C:membrane"/>
    <property type="evidence" value="ECO:0007669"/>
    <property type="project" value="UniProtKB-SubCell"/>
</dbReference>
<keyword evidence="8" id="KW-0547">Nucleotide-binding</keyword>
<feature type="region of interest" description="Disordered" evidence="12">
    <location>
        <begin position="44"/>
        <end position="88"/>
    </location>
</feature>
<dbReference type="InterPro" id="IPR026050">
    <property type="entry name" value="C1GALT1/C1GALT1_chp1"/>
</dbReference>
<dbReference type="STRING" id="1447875.A0A2B7XB07"/>
<evidence type="ECO:0000259" key="14">
    <source>
        <dbReference type="Pfam" id="PF02434"/>
    </source>
</evidence>
<name>A0A2B7XB07_9EURO</name>
<keyword evidence="10 13" id="KW-1133">Transmembrane helix</keyword>
<evidence type="ECO:0000256" key="10">
    <source>
        <dbReference type="ARBA" id="ARBA00022989"/>
    </source>
</evidence>
<dbReference type="Pfam" id="PF02434">
    <property type="entry name" value="Fringe"/>
    <property type="match status" value="1"/>
</dbReference>
<dbReference type="Proteomes" id="UP000223968">
    <property type="component" value="Unassembled WGS sequence"/>
</dbReference>
<dbReference type="OrthoDB" id="414175at2759"/>
<comment type="subcellular location">
    <subcellularLocation>
        <location evidence="1">Membrane</location>
        <topology evidence="1">Single-pass type II membrane protein</topology>
    </subcellularLocation>
</comment>
<evidence type="ECO:0000256" key="8">
    <source>
        <dbReference type="ARBA" id="ARBA00022741"/>
    </source>
</evidence>
<evidence type="ECO:0000256" key="11">
    <source>
        <dbReference type="ARBA" id="ARBA00023136"/>
    </source>
</evidence>
<keyword evidence="6" id="KW-0808">Transferase</keyword>
<comment type="similarity">
    <text evidence="3">Belongs to the glycosyltransferase 31 family. Beta3-Gal-T subfamily.</text>
</comment>
<evidence type="ECO:0000313" key="15">
    <source>
        <dbReference type="EMBL" id="PGH05963.1"/>
    </source>
</evidence>
<organism evidence="15 16">
    <name type="scientific">Helicocarpus griseus UAMH5409</name>
    <dbReference type="NCBI Taxonomy" id="1447875"/>
    <lineage>
        <taxon>Eukaryota</taxon>
        <taxon>Fungi</taxon>
        <taxon>Dikarya</taxon>
        <taxon>Ascomycota</taxon>
        <taxon>Pezizomycotina</taxon>
        <taxon>Eurotiomycetes</taxon>
        <taxon>Eurotiomycetidae</taxon>
        <taxon>Onygenales</taxon>
        <taxon>Ajellomycetaceae</taxon>
        <taxon>Helicocarpus</taxon>
    </lineage>
</organism>
<evidence type="ECO:0000256" key="1">
    <source>
        <dbReference type="ARBA" id="ARBA00004606"/>
    </source>
</evidence>
<evidence type="ECO:0000256" key="12">
    <source>
        <dbReference type="SAM" id="MobiDB-lite"/>
    </source>
</evidence>
<dbReference type="EC" id="2.4.1.122" evidence="4"/>
<sequence length="480" mass="54836">MPFLLHSGNTPSLRWVYFLSPFFLFLVGSYLFWPTTTLSSPVHDTAKPNYSQPSNNNSQPSSSPEVEIKKPPLQGVIPPSSGEILPTPPEEIRCPWIPGIEDIHVVVKTGASEALEKLHIHANTTLHCVPHYTIFSDYEEDVSGFHVYDVLKGVADEVKNSHPDFQIYNRLRESGRVALAEYDINDDPSTPSGKPQNPGWVLDKWKFLPMMHETLTMRPNAKWYVFMEVDTYFMWPNLLSWLEQFNYRKSYYLGNQMKIGDTVFGHGGSGVILSQAALQRVVAFHSTRVKEWDDFTARHWAGDCVLGKALQDAGVGLTWSWPMLHGFTPNTFDHLSPAYAGKLPWCYPPVAYHHMTPEDIRRTWDFEQYWAKDRADLLILHSDVFRELVQRRLSKAERDWDNQSGDLIEGVASVSDCATLCARNAECRQYSFETGNHCRTSNVVRRGESRSGIVSGWMSERINQTVTELGLCEEYTWIRP</sequence>
<keyword evidence="11 13" id="KW-0472">Membrane</keyword>